<evidence type="ECO:0000256" key="6">
    <source>
        <dbReference type="ARBA" id="ARBA00022989"/>
    </source>
</evidence>
<keyword evidence="4" id="KW-0145">Chemotaxis</keyword>
<feature type="transmembrane region" description="Helical" evidence="11">
    <location>
        <begin position="271"/>
        <end position="291"/>
    </location>
</feature>
<feature type="domain" description="HAMP" evidence="13">
    <location>
        <begin position="292"/>
        <end position="346"/>
    </location>
</feature>
<keyword evidence="3" id="KW-0488">Methylation</keyword>
<keyword evidence="15" id="KW-0675">Receptor</keyword>
<dbReference type="FunFam" id="1.10.287.950:FF:000001">
    <property type="entry name" value="Methyl-accepting chemotaxis sensory transducer"/>
    <property type="match status" value="1"/>
</dbReference>
<organism evidence="14 16">
    <name type="scientific">Cedecea neteri</name>
    <dbReference type="NCBI Taxonomy" id="158822"/>
    <lineage>
        <taxon>Bacteria</taxon>
        <taxon>Pseudomonadati</taxon>
        <taxon>Pseudomonadota</taxon>
        <taxon>Gammaproteobacteria</taxon>
        <taxon>Enterobacterales</taxon>
        <taxon>Enterobacteriaceae</taxon>
        <taxon>Cedecea</taxon>
    </lineage>
</organism>
<gene>
    <name evidence="15" type="primary">tar_10</name>
    <name evidence="14" type="ORF">CO704_09710</name>
    <name evidence="15" type="ORF">NCTC12120_05818</name>
</gene>
<dbReference type="CDD" id="cd06225">
    <property type="entry name" value="HAMP"/>
    <property type="match status" value="1"/>
</dbReference>
<evidence type="ECO:0000313" key="14">
    <source>
        <dbReference type="EMBL" id="ATF92343.1"/>
    </source>
</evidence>
<dbReference type="GO" id="GO:0006935">
    <property type="term" value="P:chemotaxis"/>
    <property type="evidence" value="ECO:0007669"/>
    <property type="project" value="UniProtKB-KW"/>
</dbReference>
<evidence type="ECO:0000256" key="2">
    <source>
        <dbReference type="ARBA" id="ARBA00022475"/>
    </source>
</evidence>
<evidence type="ECO:0000256" key="11">
    <source>
        <dbReference type="SAM" id="Phobius"/>
    </source>
</evidence>
<comment type="similarity">
    <text evidence="9">Belongs to the methyl-accepting chemotaxis (MCP) protein family.</text>
</comment>
<evidence type="ECO:0000256" key="4">
    <source>
        <dbReference type="ARBA" id="ARBA00022500"/>
    </source>
</evidence>
<evidence type="ECO:0000259" key="13">
    <source>
        <dbReference type="PROSITE" id="PS50885"/>
    </source>
</evidence>
<dbReference type="SMART" id="SM00283">
    <property type="entry name" value="MA"/>
    <property type="match status" value="1"/>
</dbReference>
<dbReference type="Pfam" id="PF00672">
    <property type="entry name" value="HAMP"/>
    <property type="match status" value="1"/>
</dbReference>
<evidence type="ECO:0000256" key="5">
    <source>
        <dbReference type="ARBA" id="ARBA00022692"/>
    </source>
</evidence>
<keyword evidence="5 11" id="KW-0812">Transmembrane</keyword>
<dbReference type="PRINTS" id="PR00260">
    <property type="entry name" value="CHEMTRNSDUCR"/>
</dbReference>
<dbReference type="RefSeq" id="WP_061272465.1">
    <property type="nucleotide sequence ID" value="NZ_CP023525.1"/>
</dbReference>
<dbReference type="EMBL" id="CP023525">
    <property type="protein sequence ID" value="ATF92343.1"/>
    <property type="molecule type" value="Genomic_DNA"/>
</dbReference>
<keyword evidence="7 11" id="KW-0472">Membrane</keyword>
<keyword evidence="6 11" id="KW-1133">Transmembrane helix</keyword>
<dbReference type="PROSITE" id="PS50885">
    <property type="entry name" value="HAMP"/>
    <property type="match status" value="1"/>
</dbReference>
<reference evidence="14 16" key="1">
    <citation type="submission" date="2017-09" db="EMBL/GenBank/DDBJ databases">
        <title>FDA dAtabase for Regulatory Grade micrObial Sequences (FDA-ARGOS): Supporting development and validation of Infectious Disease Dx tests.</title>
        <authorList>
            <person name="Minogue T."/>
            <person name="Wolcott M."/>
            <person name="Wasieloski L."/>
            <person name="Aguilar W."/>
            <person name="Moore D."/>
            <person name="Tallon L."/>
            <person name="Sadzewicz L."/>
            <person name="Ott S."/>
            <person name="Zhao X."/>
            <person name="Nagaraj S."/>
            <person name="Vavikolanu K."/>
            <person name="Aluvathingal J."/>
            <person name="Nadendla S."/>
            <person name="Sichtig H."/>
        </authorList>
    </citation>
    <scope>NUCLEOTIDE SEQUENCE [LARGE SCALE GENOMIC DNA]</scope>
    <source>
        <strain evidence="14 16">FDAARGOS_392</strain>
    </source>
</reference>
<dbReference type="SUPFAM" id="SSF58104">
    <property type="entry name" value="Methyl-accepting chemotaxis protein (MCP) signaling domain"/>
    <property type="match status" value="1"/>
</dbReference>
<dbReference type="InterPro" id="IPR004090">
    <property type="entry name" value="Chemotax_Me-accpt_rcpt"/>
</dbReference>
<sequence length="595" mass="62167">MVRSLRTRLLLVTAICLVSALCLNTFINYTVTSRDNQRAITDTLTSTSLSHSVAIGDWVSGKMAIVSSLESVALSEDPIPVFTQLAKSGGFTNIYVGYANKTAKFSDPTGVPADFDPTGRPWYQQVVKDDASVVTAPYVDAGSGKLVVTFAVPIKQNGSLKAVVAGDVAMDSVIANVRSIHPTPASSGLLINSDGTLIAGQDPALTLKAFSDAVHQADLSQLLGDTHRTTGIINEQSKQLMATPIAGTHWYLVVALDEHDATSGMRALLKASAIALLVLVLISGTIVHLLISKVMNRLGTIRDGMRAISSGTNDLSQRLPETGHDEVTEIAHAFNAFSDKLGVVMTQLRDSSASVKVAANEIAAGNQDLSARTEQAASSLRETASAVEQITASVANSTASAAQANTQAHSAGEAAERGGEVVSKVITTMQAIEQASGKIGDITGVIDSIAFQTNILALNAAVEAARAGEQGRGFAVVAGEVRNLASRSAQAAKEIKSLIDSTTASVADGSLYVRQAGEAMDKINQSIGSVLVIMREITLSTDEQMKGIQEINHAVTHLDNMVQQNAELVVESAAAAGALQSQAGDLAETAGHFRI</sequence>
<dbReference type="SMART" id="SM00304">
    <property type="entry name" value="HAMP"/>
    <property type="match status" value="1"/>
</dbReference>
<dbReference type="Gene3D" id="1.10.287.950">
    <property type="entry name" value="Methyl-accepting chemotaxis protein"/>
    <property type="match status" value="1"/>
</dbReference>
<evidence type="ECO:0000256" key="9">
    <source>
        <dbReference type="ARBA" id="ARBA00029447"/>
    </source>
</evidence>
<proteinExistence type="inferred from homology"/>
<dbReference type="SUPFAM" id="SSF103190">
    <property type="entry name" value="Sensory domain-like"/>
    <property type="match status" value="1"/>
</dbReference>
<evidence type="ECO:0000256" key="8">
    <source>
        <dbReference type="ARBA" id="ARBA00023224"/>
    </source>
</evidence>
<dbReference type="STRING" id="158822.LH23_18580"/>
<accession>A0A291DXA3</accession>
<dbReference type="Pfam" id="PF02743">
    <property type="entry name" value="dCache_1"/>
    <property type="match status" value="1"/>
</dbReference>
<dbReference type="Proteomes" id="UP000251197">
    <property type="component" value="Unassembled WGS sequence"/>
</dbReference>
<dbReference type="InterPro" id="IPR029151">
    <property type="entry name" value="Sensor-like_sf"/>
</dbReference>
<evidence type="ECO:0000256" key="3">
    <source>
        <dbReference type="ARBA" id="ARBA00022481"/>
    </source>
</evidence>
<evidence type="ECO:0000256" key="1">
    <source>
        <dbReference type="ARBA" id="ARBA00004429"/>
    </source>
</evidence>
<dbReference type="AlphaFoldDB" id="A0A291DXA3"/>
<evidence type="ECO:0000313" key="17">
    <source>
        <dbReference type="Proteomes" id="UP000251197"/>
    </source>
</evidence>
<dbReference type="Gene3D" id="3.30.450.20">
    <property type="entry name" value="PAS domain"/>
    <property type="match status" value="2"/>
</dbReference>
<reference evidence="15 17" key="2">
    <citation type="submission" date="2018-06" db="EMBL/GenBank/DDBJ databases">
        <authorList>
            <consortium name="Pathogen Informatics"/>
            <person name="Doyle S."/>
        </authorList>
    </citation>
    <scope>NUCLEOTIDE SEQUENCE [LARGE SCALE GENOMIC DNA]</scope>
    <source>
        <strain evidence="15 17">NCTC12120</strain>
    </source>
</reference>
<evidence type="ECO:0000256" key="7">
    <source>
        <dbReference type="ARBA" id="ARBA00023136"/>
    </source>
</evidence>
<dbReference type="CDD" id="cd11386">
    <property type="entry name" value="MCP_signal"/>
    <property type="match status" value="1"/>
</dbReference>
<evidence type="ECO:0000313" key="16">
    <source>
        <dbReference type="Proteomes" id="UP000217979"/>
    </source>
</evidence>
<dbReference type="CDD" id="cd18774">
    <property type="entry name" value="PDC2_HK_sensor"/>
    <property type="match status" value="1"/>
</dbReference>
<dbReference type="InterPro" id="IPR003660">
    <property type="entry name" value="HAMP_dom"/>
</dbReference>
<dbReference type="GO" id="GO:0004888">
    <property type="term" value="F:transmembrane signaling receptor activity"/>
    <property type="evidence" value="ECO:0007669"/>
    <property type="project" value="InterPro"/>
</dbReference>
<dbReference type="InterPro" id="IPR033479">
    <property type="entry name" value="dCache_1"/>
</dbReference>
<keyword evidence="8 10" id="KW-0807">Transducer</keyword>
<dbReference type="GO" id="GO:0005886">
    <property type="term" value="C:plasma membrane"/>
    <property type="evidence" value="ECO:0007669"/>
    <property type="project" value="UniProtKB-SubCell"/>
</dbReference>
<feature type="domain" description="Methyl-accepting transducer" evidence="12">
    <location>
        <begin position="351"/>
        <end position="580"/>
    </location>
</feature>
<name>A0A291DXA3_9ENTR</name>
<dbReference type="InterPro" id="IPR004089">
    <property type="entry name" value="MCPsignal_dom"/>
</dbReference>
<evidence type="ECO:0000259" key="12">
    <source>
        <dbReference type="PROSITE" id="PS50111"/>
    </source>
</evidence>
<dbReference type="PANTHER" id="PTHR43531:SF16">
    <property type="entry name" value="METHYL-ACCEPTING CHEMOTAXIS PROTEIN II"/>
    <property type="match status" value="1"/>
</dbReference>
<dbReference type="CDD" id="cd12913">
    <property type="entry name" value="PDC1_MCP_like"/>
    <property type="match status" value="1"/>
</dbReference>
<evidence type="ECO:0000313" key="15">
    <source>
        <dbReference type="EMBL" id="SQC92618.1"/>
    </source>
</evidence>
<dbReference type="InterPro" id="IPR051310">
    <property type="entry name" value="MCP_chemotaxis"/>
</dbReference>
<protein>
    <submittedName>
        <fullName evidence="15">Aspartate chemoreceptor protein</fullName>
    </submittedName>
    <submittedName>
        <fullName evidence="14">Methyl-accepting chemotaxis protein</fullName>
    </submittedName>
</protein>
<dbReference type="GO" id="GO:0007165">
    <property type="term" value="P:signal transduction"/>
    <property type="evidence" value="ECO:0007669"/>
    <property type="project" value="UniProtKB-KW"/>
</dbReference>
<dbReference type="EMBL" id="UAVU01000009">
    <property type="protein sequence ID" value="SQC92618.1"/>
    <property type="molecule type" value="Genomic_DNA"/>
</dbReference>
<dbReference type="PROSITE" id="PS50111">
    <property type="entry name" value="CHEMOTAXIS_TRANSDUC_2"/>
    <property type="match status" value="1"/>
</dbReference>
<comment type="subcellular location">
    <subcellularLocation>
        <location evidence="1">Cell inner membrane</location>
        <topology evidence="1">Multi-pass membrane protein</topology>
    </subcellularLocation>
</comment>
<dbReference type="PANTHER" id="PTHR43531">
    <property type="entry name" value="PROTEIN ICFG"/>
    <property type="match status" value="1"/>
</dbReference>
<dbReference type="Proteomes" id="UP000217979">
    <property type="component" value="Chromosome"/>
</dbReference>
<keyword evidence="2" id="KW-1003">Cell membrane</keyword>
<evidence type="ECO:0000256" key="10">
    <source>
        <dbReference type="PROSITE-ProRule" id="PRU00284"/>
    </source>
</evidence>
<dbReference type="Pfam" id="PF00015">
    <property type="entry name" value="MCPsignal"/>
    <property type="match status" value="1"/>
</dbReference>